<dbReference type="RefSeq" id="WP_013634434.1">
    <property type="nucleotide sequence ID" value="NC_015177.1"/>
</dbReference>
<dbReference type="eggNOG" id="COG4775">
    <property type="taxonomic scope" value="Bacteria"/>
</dbReference>
<dbReference type="SUPFAM" id="SSF49464">
    <property type="entry name" value="Carboxypeptidase regulatory domain-like"/>
    <property type="match status" value="1"/>
</dbReference>
<sequence>MFKYIWGILFLSLFGINSVFAQKTIVSGVVKDVTTKETIPFANVFFNGTQAGTQANIDGVFTISTTNAQYNILKFVYMGYETKLVTIAVGKTQRIEVLMTPSAKALKEIVVTKKNKAKYSNKENPAVELIRNVIAHKDDNRVKELNTVSYRKYEKMTFSMDNISDKFRNNRLFKNYQFLFQEQDTSKFGGKYILPVYIEERLTDNFYRKNPNFNKIIVLGEKQAEFDKRYVDNKGLQNYFKRMYEDIDIYANNISIISNDFLSPIAASAPTFYKYFITDTIKNTEPKLVELSFFARNKGDMLFNGKLYVTLDGKYAVKRARLSVNKDINLNFVRGMNIDLDFDADENRHYNLSKSHLSVDFGINKEKGFGFVGDRTVSYKDYAINRPLPDSVFIEEKVTSAEPKQVLKGEGFWEQNRLDTISSNQLSIYKNIDSLQNIRSFRRTMKYGTLLIAGYQNLGGYDMGPFNTFYSFNNVEGFRLRVGGRTTTELSKKWYFENYLAYGFNDQKIKYYLSGAYAFNNKSIYTFPQHFIRASFQRDTKIPGQELQFVQEDNILLSFKRGVNDMLLYNDFYKLEYIKEFENHFSYGLQLKKWTQSPAGGLYYQASSGDFVSKLTTSEVAFNLRYAPNEKFYQGRAYRTSFVNKYPIFNLRYSLGLKDVLGGEYNYHNLNGSIDKRFYLSQLGYSDVRLEGSYIFGKLPFPLLSIHRANQTYAYQVYSYNLMNFLEFVSDHYAGVFVDHSFNGFFLNKIPLIKHLKLREAVSIKALFGGLRDENNPNLTSDGTYKFPLFDNGQSRTNSLGKAPYLEGSVGLSNIFKVLRVDLVKRINYLDHPEVSEWGIRTRIKFDF</sequence>
<evidence type="ECO:0000313" key="3">
    <source>
        <dbReference type="Proteomes" id="UP000000310"/>
    </source>
</evidence>
<dbReference type="STRING" id="762903.Pedsa_3417"/>
<reference evidence="3" key="2">
    <citation type="submission" date="2011-02" db="EMBL/GenBank/DDBJ databases">
        <title>The complete genome of Pedobacter saltans DSM 12145.</title>
        <authorList>
            <consortium name="US DOE Joint Genome Institute (JGI-PGF)"/>
            <person name="Lucas S."/>
            <person name="Copeland A."/>
            <person name="Lapidus A."/>
            <person name="Bruce D."/>
            <person name="Goodwin L."/>
            <person name="Pitluck S."/>
            <person name="Kyrpides N."/>
            <person name="Mavromatis K."/>
            <person name="Pagani I."/>
            <person name="Ivanova N."/>
            <person name="Ovchinnikova G."/>
            <person name="Lu M."/>
            <person name="Detter J.C."/>
            <person name="Han C."/>
            <person name="Land M."/>
            <person name="Hauser L."/>
            <person name="Markowitz V."/>
            <person name="Cheng J.-F."/>
            <person name="Hugenholtz P."/>
            <person name="Woyke T."/>
            <person name="Wu D."/>
            <person name="Tindall B."/>
            <person name="Pomrenke H.G."/>
            <person name="Brambilla E."/>
            <person name="Klenk H.-P."/>
            <person name="Eisen J.A."/>
        </authorList>
    </citation>
    <scope>NUCLEOTIDE SEQUENCE [LARGE SCALE GENOMIC DNA]</scope>
    <source>
        <strain evidence="3">ATCC 51119 / DSM 12145 / JCM 21818 / LMG 10337 / NBRC 100064 / NCIMB 13643</strain>
    </source>
</reference>
<dbReference type="InterPro" id="IPR008969">
    <property type="entry name" value="CarboxyPept-like_regulatory"/>
</dbReference>
<evidence type="ECO:0000313" key="2">
    <source>
        <dbReference type="EMBL" id="ADY53951.1"/>
    </source>
</evidence>
<keyword evidence="3" id="KW-1185">Reference proteome</keyword>
<keyword evidence="1" id="KW-0732">Signal</keyword>
<dbReference type="EMBL" id="CP002545">
    <property type="protein sequence ID" value="ADY53951.1"/>
    <property type="molecule type" value="Genomic_DNA"/>
</dbReference>
<reference evidence="2 3" key="1">
    <citation type="journal article" date="2011" name="Stand. Genomic Sci.">
        <title>Complete genome sequence of the gliding, heparinolytic Pedobacter saltans type strain (113).</title>
        <authorList>
            <person name="Liolios K."/>
            <person name="Sikorski J."/>
            <person name="Lu M."/>
            <person name="Nolan M."/>
            <person name="Lapidus A."/>
            <person name="Lucas S."/>
            <person name="Hammon N."/>
            <person name="Deshpande S."/>
            <person name="Cheng J.F."/>
            <person name="Tapia R."/>
            <person name="Han C."/>
            <person name="Goodwin L."/>
            <person name="Pitluck S."/>
            <person name="Huntemann M."/>
            <person name="Ivanova N."/>
            <person name="Pagani I."/>
            <person name="Mavromatis K."/>
            <person name="Ovchinikova G."/>
            <person name="Pati A."/>
            <person name="Chen A."/>
            <person name="Palaniappan K."/>
            <person name="Land M."/>
            <person name="Hauser L."/>
            <person name="Brambilla E.M."/>
            <person name="Kotsyurbenko O."/>
            <person name="Rohde M."/>
            <person name="Tindall B.J."/>
            <person name="Abt B."/>
            <person name="Goker M."/>
            <person name="Detter J.C."/>
            <person name="Woyke T."/>
            <person name="Bristow J."/>
            <person name="Eisen J.A."/>
            <person name="Markowitz V."/>
            <person name="Hugenholtz P."/>
            <person name="Klenk H.P."/>
            <person name="Kyrpides N.C."/>
        </authorList>
    </citation>
    <scope>NUCLEOTIDE SEQUENCE [LARGE SCALE GENOMIC DNA]</scope>
    <source>
        <strain evidence="3">ATCC 51119 / DSM 12145 / JCM 21818 / LMG 10337 / NBRC 100064 / NCIMB 13643</strain>
    </source>
</reference>
<feature type="chain" id="PRO_5003256119" description="Carboxypeptidase-like regulatory domain-containing protein" evidence="1">
    <location>
        <begin position="22"/>
        <end position="848"/>
    </location>
</feature>
<dbReference type="AlphaFoldDB" id="F0SDG8"/>
<dbReference type="Pfam" id="PF18939">
    <property type="entry name" value="DUF5686"/>
    <property type="match status" value="2"/>
</dbReference>
<organism evidence="2 3">
    <name type="scientific">Pseudopedobacter saltans (strain ATCC 51119 / DSM 12145 / JCM 21818 / CCUG 39354 / LMG 10337 / NBRC 100064 / NCIMB 13643)</name>
    <name type="common">Pedobacter saltans</name>
    <dbReference type="NCBI Taxonomy" id="762903"/>
    <lineage>
        <taxon>Bacteria</taxon>
        <taxon>Pseudomonadati</taxon>
        <taxon>Bacteroidota</taxon>
        <taxon>Sphingobacteriia</taxon>
        <taxon>Sphingobacteriales</taxon>
        <taxon>Sphingobacteriaceae</taxon>
        <taxon>Pseudopedobacter</taxon>
    </lineage>
</organism>
<name>F0SDG8_PSESL</name>
<evidence type="ECO:0000256" key="1">
    <source>
        <dbReference type="SAM" id="SignalP"/>
    </source>
</evidence>
<dbReference type="HOGENOM" id="CLU_015931_2_0_10"/>
<dbReference type="Pfam" id="PF13715">
    <property type="entry name" value="CarbopepD_reg_2"/>
    <property type="match status" value="1"/>
</dbReference>
<dbReference type="Proteomes" id="UP000000310">
    <property type="component" value="Chromosome"/>
</dbReference>
<evidence type="ECO:0008006" key="4">
    <source>
        <dbReference type="Google" id="ProtNLM"/>
    </source>
</evidence>
<dbReference type="InterPro" id="IPR043741">
    <property type="entry name" value="DUF5686"/>
</dbReference>
<dbReference type="OrthoDB" id="983143at2"/>
<dbReference type="Gene3D" id="2.60.40.1120">
    <property type="entry name" value="Carboxypeptidase-like, regulatory domain"/>
    <property type="match status" value="1"/>
</dbReference>
<proteinExistence type="predicted"/>
<gene>
    <name evidence="2" type="ordered locus">Pedsa_3417</name>
</gene>
<accession>F0SDG8</accession>
<dbReference type="KEGG" id="psn:Pedsa_3417"/>
<feature type="signal peptide" evidence="1">
    <location>
        <begin position="1"/>
        <end position="21"/>
    </location>
</feature>
<protein>
    <recommendedName>
        <fullName evidence="4">Carboxypeptidase-like regulatory domain-containing protein</fullName>
    </recommendedName>
</protein>